<evidence type="ECO:0000259" key="2">
    <source>
        <dbReference type="Pfam" id="PF11827"/>
    </source>
</evidence>
<name>A0A3N4PMK4_9BACT</name>
<evidence type="ECO:0000256" key="1">
    <source>
        <dbReference type="SAM" id="SignalP"/>
    </source>
</evidence>
<accession>A0A3N4PMK4</accession>
<dbReference type="InterPro" id="IPR021782">
    <property type="entry name" value="DUF3347"/>
</dbReference>
<gene>
    <name evidence="3" type="ORF">EGT74_13435</name>
</gene>
<dbReference type="AlphaFoldDB" id="A0A3N4PMK4"/>
<feature type="signal peptide" evidence="1">
    <location>
        <begin position="1"/>
        <end position="16"/>
    </location>
</feature>
<keyword evidence="1" id="KW-0732">Signal</keyword>
<feature type="chain" id="PRO_5018066093" evidence="1">
    <location>
        <begin position="17"/>
        <end position="185"/>
    </location>
</feature>
<dbReference type="PROSITE" id="PS51257">
    <property type="entry name" value="PROKAR_LIPOPROTEIN"/>
    <property type="match status" value="1"/>
</dbReference>
<protein>
    <submittedName>
        <fullName evidence="3">DUF3347 domain-containing protein</fullName>
    </submittedName>
</protein>
<comment type="caution">
    <text evidence="3">The sequence shown here is derived from an EMBL/GenBank/DDBJ whole genome shotgun (WGS) entry which is preliminary data.</text>
</comment>
<dbReference type="EMBL" id="RPDH01000002">
    <property type="protein sequence ID" value="RPE09922.1"/>
    <property type="molecule type" value="Genomic_DNA"/>
</dbReference>
<evidence type="ECO:0000313" key="4">
    <source>
        <dbReference type="Proteomes" id="UP000278351"/>
    </source>
</evidence>
<dbReference type="Pfam" id="PF11827">
    <property type="entry name" value="DUF3347"/>
    <property type="match status" value="1"/>
</dbReference>
<dbReference type="RefSeq" id="WP_123847069.1">
    <property type="nucleotide sequence ID" value="NZ_RPDH01000002.1"/>
</dbReference>
<reference evidence="3 4" key="1">
    <citation type="submission" date="2018-11" db="EMBL/GenBank/DDBJ databases">
        <title>Chitinophaga lutea sp.nov., isolate from arsenic contaminated soil.</title>
        <authorList>
            <person name="Zong Y."/>
        </authorList>
    </citation>
    <scope>NUCLEOTIDE SEQUENCE [LARGE SCALE GENOMIC DNA]</scope>
    <source>
        <strain evidence="3 4">ZY74</strain>
    </source>
</reference>
<organism evidence="3 4">
    <name type="scientific">Chitinophaga lutea</name>
    <dbReference type="NCBI Taxonomy" id="2488634"/>
    <lineage>
        <taxon>Bacteria</taxon>
        <taxon>Pseudomonadati</taxon>
        <taxon>Bacteroidota</taxon>
        <taxon>Chitinophagia</taxon>
        <taxon>Chitinophagales</taxon>
        <taxon>Chitinophagaceae</taxon>
        <taxon>Chitinophaga</taxon>
    </lineage>
</organism>
<feature type="domain" description="DUF3347" evidence="2">
    <location>
        <begin position="48"/>
        <end position="139"/>
    </location>
</feature>
<dbReference type="Proteomes" id="UP000278351">
    <property type="component" value="Unassembled WGS sequence"/>
</dbReference>
<sequence>MKHLVLIAATVGISLAACNNNKPAGNTDSTQTVAGTPAAPAVSPVKEIVSGYLQIKNALAADNASDAAAAGKTLAAAFGSIDASTIPAEHKTLYTEIEGNAKEHAEHIGDNAGNIKHQREHFEMLSKDVYDLVKAMGAGQPLYYDFCPMYNDNKGGSWLSETQEIKNPYFGSSMLTCGSVKEELK</sequence>
<evidence type="ECO:0000313" key="3">
    <source>
        <dbReference type="EMBL" id="RPE09922.1"/>
    </source>
</evidence>
<keyword evidence="4" id="KW-1185">Reference proteome</keyword>
<proteinExistence type="predicted"/>
<dbReference type="OrthoDB" id="5513217at2"/>